<accession>A0A1W6R6L4</accession>
<feature type="compositionally biased region" description="Low complexity" evidence="1">
    <location>
        <begin position="1125"/>
        <end position="1134"/>
    </location>
</feature>
<feature type="compositionally biased region" description="Polar residues" evidence="1">
    <location>
        <begin position="110"/>
        <end position="119"/>
    </location>
</feature>
<sequence length="1189" mass="119903">MQSSSPARPATASASHPRSGSAITGSHGSIHYFNVPAATHPSYSPTDSPLPPPQPEQPPLLPLSLSAYNGAAASAAAPSYPSTSPRRQPATPAGQCSAEAAGTSVDDLGQQPQQLNLPSRSAVGPPDTLCLEQLVQPCEPAAQQEVKSDACAAPLPAPVSVTVGPQAFRQQAKKRTRDAAQQQRWGSGDGEDSDFKQKRAGRGAGRQVQRDAEGGEDRPTVYGVFHPSRYMSGVDCILADGVFVSRSKFEKLGGSLMAKWYRSIRVIDTAEPLGLWLERHGLPVFTGKARQRRQRSNANLIDGGSDVEPGNGAGGASTHANKDALEAAAHAAAVTSASAVPGQCGGGGGGDSSAAGRRAAEVASASPSQSQVQHSPTKRLGRPPLKVRRMSGAAAADGAGGAGPAARQAMAPAEAPSAPALPAAQSLLAATTSGFVHQLHHPSPFAAAGAGMLSSSAAAAAAAPAAVGGKGSAHEPQQPSALAAVRSAIFGSAAATSVSAKGLGVGAATVGDVQASGVMPRGVVAPGVYIIGGKGAAASGPPATSHPLKPRLQQQQQQQQQQRQQHNDQPEPACLVSCLRPGAGGCGSQASSPAAAQGVPAPTPAPAPMSSEAAPGSTPWRVGPDSCAAACPTAAPPPLAAVVAPSSTVAAPANPAADAAAGPGPYQQAPQLRTAGSYPGHMREQATLGPDPVTGARSDPGAAEASSCQLEASLESAPATAAVTTGRRGSSCTSAMGSAGMMPRGSSPSGEPEPARGHYWGVDEWPSPYGMLPPQHYYLHQHQHQFPQQPPGGGVQPAQMVSPPAHWVPRARPPQPRPAASPFMPLQSSQSQSPQKGRLLAPRPLQEFNAAPGQTHTYAPPGFNGPCAGVPTAAPPAPTGNPPSVAPGCSQAHTPPQTGAQYPPGHPGPAHNQYWPYHPYPGPSRPGFSARQPVTAAAGARPYYRNPYALEAPVGASMPPQPPLPYGYYYAHPYYRRPPPGVYRRPYAAPGPAGLEPPPAAYGYQCLPTGMYEPYGPRPGHDGPPDARMAAAAALRMPPTAAAAAAENICTQGTAAAAVAGAPEVPKRMRGGSAGGAGPHLDAGAAARGAPWALPPPAARPQPGQVQALRKEPEATATSAGPVQGSDTAEAAAGSGSGGVGWALPNPGGTATGNGGLGGGNVEFAIDAAWFSESWDLEEADRAMQQMAA</sequence>
<feature type="compositionally biased region" description="Low complexity" evidence="1">
    <location>
        <begin position="404"/>
        <end position="417"/>
    </location>
</feature>
<feature type="compositionally biased region" description="Low complexity" evidence="1">
    <location>
        <begin position="588"/>
        <end position="600"/>
    </location>
</feature>
<evidence type="ECO:0000256" key="1">
    <source>
        <dbReference type="SAM" id="MobiDB-lite"/>
    </source>
</evidence>
<name>A0A1W6R6L4_9CHLO</name>
<feature type="compositionally biased region" description="Low complexity" evidence="1">
    <location>
        <begin position="553"/>
        <end position="564"/>
    </location>
</feature>
<feature type="compositionally biased region" description="Low complexity" evidence="1">
    <location>
        <begin position="653"/>
        <end position="672"/>
    </location>
</feature>
<protein>
    <submittedName>
        <fullName evidence="2">RlsE</fullName>
    </submittedName>
</protein>
<evidence type="ECO:0000313" key="2">
    <source>
        <dbReference type="EMBL" id="ARO50068.1"/>
    </source>
</evidence>
<dbReference type="EMBL" id="KU257978">
    <property type="protein sequence ID" value="ARO50068.1"/>
    <property type="molecule type" value="Genomic_DNA"/>
</dbReference>
<feature type="region of interest" description="Disordered" evidence="1">
    <location>
        <begin position="586"/>
        <end position="621"/>
    </location>
</feature>
<feature type="compositionally biased region" description="Low complexity" evidence="1">
    <location>
        <begin position="62"/>
        <end position="85"/>
    </location>
</feature>
<dbReference type="AlphaFoldDB" id="A0A1W6R6L4"/>
<proteinExistence type="predicted"/>
<feature type="compositionally biased region" description="Low complexity" evidence="1">
    <location>
        <begin position="820"/>
        <end position="835"/>
    </location>
</feature>
<feature type="region of interest" description="Disordered" evidence="1">
    <location>
        <begin position="784"/>
        <end position="838"/>
    </location>
</feature>
<reference evidence="2" key="1">
    <citation type="journal article" date="2017" name="J. Evol. Biol.">
        <title>Genetic Basis for Soma is Present in Undifferentiated Volvocine Green Algae.</title>
        <authorList>
            <person name="Grochau-Wright Z.I."/>
            <person name="Hanschen E.R."/>
            <person name="Ferris P.J."/>
            <person name="Hamaji T."/>
            <person name="Nozaki H."/>
            <person name="Olson B.J.S.C."/>
            <person name="Michod R.E."/>
        </authorList>
    </citation>
    <scope>NUCLEOTIDE SEQUENCE</scope>
    <source>
        <strain evidence="2">NIES 1861</strain>
    </source>
</reference>
<feature type="region of interest" description="Disordered" evidence="1">
    <location>
        <begin position="339"/>
        <end position="417"/>
    </location>
</feature>
<feature type="region of interest" description="Disordered" evidence="1">
    <location>
        <begin position="167"/>
        <end position="220"/>
    </location>
</feature>
<feature type="compositionally biased region" description="Basic and acidic residues" evidence="1">
    <location>
        <begin position="208"/>
        <end position="219"/>
    </location>
</feature>
<feature type="compositionally biased region" description="Low complexity" evidence="1">
    <location>
        <begin position="734"/>
        <end position="752"/>
    </location>
</feature>
<feature type="compositionally biased region" description="Low complexity" evidence="1">
    <location>
        <begin position="352"/>
        <end position="375"/>
    </location>
</feature>
<feature type="compositionally biased region" description="Low complexity" evidence="1">
    <location>
        <begin position="1"/>
        <end position="19"/>
    </location>
</feature>
<feature type="region of interest" description="Disordered" evidence="1">
    <location>
        <begin position="1"/>
        <end position="128"/>
    </location>
</feature>
<gene>
    <name evidence="2" type="primary">rlsE</name>
</gene>
<feature type="region of interest" description="Disordered" evidence="1">
    <location>
        <begin position="1068"/>
        <end position="1155"/>
    </location>
</feature>
<feature type="region of interest" description="Disordered" evidence="1">
    <location>
        <begin position="653"/>
        <end position="755"/>
    </location>
</feature>
<organism evidence="2">
    <name type="scientific">Yamagishiella unicocca</name>
    <dbReference type="NCBI Taxonomy" id="51707"/>
    <lineage>
        <taxon>Eukaryota</taxon>
        <taxon>Viridiplantae</taxon>
        <taxon>Chlorophyta</taxon>
        <taxon>core chlorophytes</taxon>
        <taxon>Chlorophyceae</taxon>
        <taxon>CS clade</taxon>
        <taxon>Chlamydomonadales</taxon>
        <taxon>Volvocaceae</taxon>
        <taxon>Yamagishiella</taxon>
    </lineage>
</organism>
<feature type="compositionally biased region" description="Low complexity" evidence="1">
    <location>
        <begin position="1083"/>
        <end position="1092"/>
    </location>
</feature>
<feature type="compositionally biased region" description="Pro residues" evidence="1">
    <location>
        <begin position="48"/>
        <end position="61"/>
    </location>
</feature>
<feature type="compositionally biased region" description="Basic residues" evidence="1">
    <location>
        <begin position="376"/>
        <end position="389"/>
    </location>
</feature>
<feature type="region of interest" description="Disordered" evidence="1">
    <location>
        <begin position="535"/>
        <end position="574"/>
    </location>
</feature>
<feature type="region of interest" description="Disordered" evidence="1">
    <location>
        <begin position="288"/>
        <end position="319"/>
    </location>
</feature>